<organism evidence="1 2">
    <name type="scientific">Vitis vinifera</name>
    <name type="common">Grape</name>
    <dbReference type="NCBI Taxonomy" id="29760"/>
    <lineage>
        <taxon>Eukaryota</taxon>
        <taxon>Viridiplantae</taxon>
        <taxon>Streptophyta</taxon>
        <taxon>Embryophyta</taxon>
        <taxon>Tracheophyta</taxon>
        <taxon>Spermatophyta</taxon>
        <taxon>Magnoliopsida</taxon>
        <taxon>eudicotyledons</taxon>
        <taxon>Gunneridae</taxon>
        <taxon>Pentapetalae</taxon>
        <taxon>rosids</taxon>
        <taxon>Vitales</taxon>
        <taxon>Vitaceae</taxon>
        <taxon>Viteae</taxon>
        <taxon>Vitis</taxon>
    </lineage>
</organism>
<dbReference type="EMBL" id="QGNW01001119">
    <property type="protein sequence ID" value="RVW55242.1"/>
    <property type="molecule type" value="Genomic_DNA"/>
</dbReference>
<gene>
    <name evidence="1" type="ORF">CK203_067040</name>
</gene>
<reference evidence="1 2" key="1">
    <citation type="journal article" date="2018" name="PLoS Genet.">
        <title>Population sequencing reveals clonal diversity and ancestral inbreeding in the grapevine cultivar Chardonnay.</title>
        <authorList>
            <person name="Roach M.J."/>
            <person name="Johnson D.L."/>
            <person name="Bohlmann J."/>
            <person name="van Vuuren H.J."/>
            <person name="Jones S.J."/>
            <person name="Pretorius I.S."/>
            <person name="Schmidt S.A."/>
            <person name="Borneman A.R."/>
        </authorList>
    </citation>
    <scope>NUCLEOTIDE SEQUENCE [LARGE SCALE GENOMIC DNA]</scope>
    <source>
        <strain evidence="2">cv. Chardonnay</strain>
        <tissue evidence="1">Leaf</tissue>
    </source>
</reference>
<sequence length="280" mass="31720">MAAFADVYLGWFEPNAYYQICMRHIASNFMTHFKDKCLKQLLCRAALETKVEKFNMHVETIGRINQDALSWLEAIPFEKWALSHDGGRRYGIMTTNMLAVFNSVLKGARSFPITAFVQLTFYRVNSYFAVRREHGASRLASGEQYTSYVDAKINANVVKASSHEVVLYDHFQGLFHVKASRGSKRHHLVEEHIVLTYVSITWAPLFNPIHNEYEWPPYVGPVIVPADSMKRVSGGRPKSTCLHNEMDVREGKTSVTCGLCKQSGHNRRSCPNKNMGAGPS</sequence>
<protein>
    <recommendedName>
        <fullName evidence="3">CCHC-type domain-containing protein</fullName>
    </recommendedName>
</protein>
<dbReference type="PANTHER" id="PTHR31973:SF195">
    <property type="entry name" value="MUDR FAMILY TRANSPOSASE"/>
    <property type="match status" value="1"/>
</dbReference>
<dbReference type="PANTHER" id="PTHR31973">
    <property type="entry name" value="POLYPROTEIN, PUTATIVE-RELATED"/>
    <property type="match status" value="1"/>
</dbReference>
<dbReference type="AlphaFoldDB" id="A0A438F6K3"/>
<evidence type="ECO:0008006" key="3">
    <source>
        <dbReference type="Google" id="ProtNLM"/>
    </source>
</evidence>
<dbReference type="Proteomes" id="UP000288805">
    <property type="component" value="Unassembled WGS sequence"/>
</dbReference>
<evidence type="ECO:0000313" key="1">
    <source>
        <dbReference type="EMBL" id="RVW55242.1"/>
    </source>
</evidence>
<comment type="caution">
    <text evidence="1">The sequence shown here is derived from an EMBL/GenBank/DDBJ whole genome shotgun (WGS) entry which is preliminary data.</text>
</comment>
<evidence type="ECO:0000313" key="2">
    <source>
        <dbReference type="Proteomes" id="UP000288805"/>
    </source>
</evidence>
<accession>A0A438F6K3</accession>
<name>A0A438F6K3_VITVI</name>
<proteinExistence type="predicted"/>